<dbReference type="PANTHER" id="PTHR34978:SF3">
    <property type="entry name" value="SLR0241 PROTEIN"/>
    <property type="match status" value="1"/>
</dbReference>
<evidence type="ECO:0000256" key="4">
    <source>
        <dbReference type="ARBA" id="ARBA00022833"/>
    </source>
</evidence>
<keyword evidence="5 6" id="KW-0482">Metalloprotease</keyword>
<reference evidence="11" key="1">
    <citation type="submission" date="2016-07" db="EMBL/GenBank/DDBJ databases">
        <title>Frankia sp. NRRL B-16219 Genome sequencing.</title>
        <authorList>
            <person name="Ghodhbane-Gtari F."/>
            <person name="Swanson E."/>
            <person name="Gueddou A."/>
            <person name="Louati M."/>
            <person name="Nouioui I."/>
            <person name="Hezbri K."/>
            <person name="Abebe-Akele F."/>
            <person name="Simpson S."/>
            <person name="Morris K."/>
            <person name="Thomas K."/>
            <person name="Gtari M."/>
            <person name="Tisa L.S."/>
        </authorList>
    </citation>
    <scope>NUCLEOTIDE SEQUENCE [LARGE SCALE GENOMIC DNA]</scope>
    <source>
        <strain evidence="11">NRRL B-16219</strain>
    </source>
</reference>
<evidence type="ECO:0000256" key="5">
    <source>
        <dbReference type="ARBA" id="ARBA00023049"/>
    </source>
</evidence>
<feature type="domain" description="Peptidase M48" evidence="9">
    <location>
        <begin position="113"/>
        <end position="185"/>
    </location>
</feature>
<dbReference type="RefSeq" id="WP_071061490.1">
    <property type="nucleotide sequence ID" value="NZ_MAXA01000113.1"/>
</dbReference>
<feature type="transmembrane region" description="Helical" evidence="8">
    <location>
        <begin position="31"/>
        <end position="56"/>
    </location>
</feature>
<evidence type="ECO:0000256" key="6">
    <source>
        <dbReference type="RuleBase" id="RU003983"/>
    </source>
</evidence>
<dbReference type="Gene3D" id="3.30.2010.10">
    <property type="entry name" value="Metalloproteases ('zincins'), catalytic domain"/>
    <property type="match status" value="1"/>
</dbReference>
<feature type="compositionally biased region" description="Basic and acidic residues" evidence="7">
    <location>
        <begin position="273"/>
        <end position="284"/>
    </location>
</feature>
<protein>
    <submittedName>
        <fullName evidence="10">Peptidase M48</fullName>
    </submittedName>
</protein>
<sequence>MVDQLLVSLVLAPAAGVVTSRILVDRLPPRVAVLGFTAAAVLFALASAASLLAFGMPAAAGLIGFAPDLRAVARSWQIAVAPLWASWMCLALGAAVITSVAVTGRRQYDSLRAARTEAAALPGTGEVVVIPDGRPDAFALPGAPGRIVVTEGMLTALGDGRHQALLAHERAHLAGRHHRFAFTARLAAAALPALRPMVTLIDYAIERWADEQAAQEVGDRRSVAHVVGTAALAATEQADRHSAAAGTGSSRMGRRVPSTLQRIVRGPGWPGEPCHDLVRGEHARHAQSAPHAQPAPPARHSKRRGLARSRRQRAEAVPPAMLRAGAPGRGPRPGPVPRRIAALLDAPLRGNRGLLLVALPAALAAASCGVAVEALLDLPYRRVFAIAEP</sequence>
<dbReference type="GO" id="GO:0046872">
    <property type="term" value="F:metal ion binding"/>
    <property type="evidence" value="ECO:0007669"/>
    <property type="project" value="UniProtKB-KW"/>
</dbReference>
<gene>
    <name evidence="10" type="ORF">BBK14_02295</name>
</gene>
<keyword evidence="3 6" id="KW-0378">Hydrolase</keyword>
<evidence type="ECO:0000313" key="10">
    <source>
        <dbReference type="EMBL" id="OHV37236.1"/>
    </source>
</evidence>
<dbReference type="Pfam" id="PF01435">
    <property type="entry name" value="Peptidase_M48"/>
    <property type="match status" value="1"/>
</dbReference>
<keyword evidence="2" id="KW-0479">Metal-binding</keyword>
<accession>A0A1S1QUG0</accession>
<comment type="cofactor">
    <cofactor evidence="6">
        <name>Zn(2+)</name>
        <dbReference type="ChEBI" id="CHEBI:29105"/>
    </cofactor>
    <text evidence="6">Binds 1 zinc ion per subunit.</text>
</comment>
<feature type="transmembrane region" description="Helical" evidence="8">
    <location>
        <begin position="6"/>
        <end position="24"/>
    </location>
</feature>
<evidence type="ECO:0000256" key="3">
    <source>
        <dbReference type="ARBA" id="ARBA00022801"/>
    </source>
</evidence>
<organism evidence="10 11">
    <name type="scientific">Parafrankia soli</name>
    <dbReference type="NCBI Taxonomy" id="2599596"/>
    <lineage>
        <taxon>Bacteria</taxon>
        <taxon>Bacillati</taxon>
        <taxon>Actinomycetota</taxon>
        <taxon>Actinomycetes</taxon>
        <taxon>Frankiales</taxon>
        <taxon>Frankiaceae</taxon>
        <taxon>Parafrankia</taxon>
    </lineage>
</organism>
<evidence type="ECO:0000256" key="8">
    <source>
        <dbReference type="SAM" id="Phobius"/>
    </source>
</evidence>
<keyword evidence="1 6" id="KW-0645">Protease</keyword>
<dbReference type="EMBL" id="MAXA01000113">
    <property type="protein sequence ID" value="OHV37236.1"/>
    <property type="molecule type" value="Genomic_DNA"/>
</dbReference>
<feature type="transmembrane region" description="Helical" evidence="8">
    <location>
        <begin position="76"/>
        <end position="102"/>
    </location>
</feature>
<dbReference type="InterPro" id="IPR001915">
    <property type="entry name" value="Peptidase_M48"/>
</dbReference>
<name>A0A1S1QUG0_9ACTN</name>
<comment type="caution">
    <text evidence="10">The sequence shown here is derived from an EMBL/GenBank/DDBJ whole genome shotgun (WGS) entry which is preliminary data.</text>
</comment>
<dbReference type="OrthoDB" id="3541294at2"/>
<evidence type="ECO:0000313" key="11">
    <source>
        <dbReference type="Proteomes" id="UP000179769"/>
    </source>
</evidence>
<evidence type="ECO:0000256" key="7">
    <source>
        <dbReference type="SAM" id="MobiDB-lite"/>
    </source>
</evidence>
<dbReference type="GO" id="GO:0004222">
    <property type="term" value="F:metalloendopeptidase activity"/>
    <property type="evidence" value="ECO:0007669"/>
    <property type="project" value="InterPro"/>
</dbReference>
<keyword evidence="8" id="KW-0812">Transmembrane</keyword>
<dbReference type="Proteomes" id="UP000179769">
    <property type="component" value="Unassembled WGS sequence"/>
</dbReference>
<dbReference type="AlphaFoldDB" id="A0A1S1QUG0"/>
<evidence type="ECO:0000256" key="2">
    <source>
        <dbReference type="ARBA" id="ARBA00022723"/>
    </source>
</evidence>
<evidence type="ECO:0000256" key="1">
    <source>
        <dbReference type="ARBA" id="ARBA00022670"/>
    </source>
</evidence>
<keyword evidence="8" id="KW-1133">Transmembrane helix</keyword>
<dbReference type="GO" id="GO:0006508">
    <property type="term" value="P:proteolysis"/>
    <property type="evidence" value="ECO:0007669"/>
    <property type="project" value="UniProtKB-KW"/>
</dbReference>
<feature type="compositionally biased region" description="Basic residues" evidence="7">
    <location>
        <begin position="299"/>
        <end position="311"/>
    </location>
</feature>
<keyword evidence="11" id="KW-1185">Reference proteome</keyword>
<keyword evidence="8" id="KW-0472">Membrane</keyword>
<comment type="similarity">
    <text evidence="6">Belongs to the peptidase M48 family.</text>
</comment>
<keyword evidence="4 6" id="KW-0862">Zinc</keyword>
<feature type="region of interest" description="Disordered" evidence="7">
    <location>
        <begin position="235"/>
        <end position="334"/>
    </location>
</feature>
<proteinExistence type="inferred from homology"/>
<dbReference type="PANTHER" id="PTHR34978">
    <property type="entry name" value="POSSIBLE SENSOR-TRANSDUCER PROTEIN BLAR"/>
    <property type="match status" value="1"/>
</dbReference>
<dbReference type="InterPro" id="IPR052173">
    <property type="entry name" value="Beta-lactam_resp_regulator"/>
</dbReference>
<feature type="transmembrane region" description="Helical" evidence="8">
    <location>
        <begin position="353"/>
        <end position="372"/>
    </location>
</feature>
<evidence type="ECO:0000259" key="9">
    <source>
        <dbReference type="Pfam" id="PF01435"/>
    </source>
</evidence>